<evidence type="ECO:0000313" key="1">
    <source>
        <dbReference type="EMBL" id="KAJ7406648.1"/>
    </source>
</evidence>
<evidence type="ECO:0000313" key="2">
    <source>
        <dbReference type="Proteomes" id="UP001145742"/>
    </source>
</evidence>
<organism evidence="1 2">
    <name type="scientific">Willisornis vidua</name>
    <name type="common">Xingu scale-backed antbird</name>
    <dbReference type="NCBI Taxonomy" id="1566151"/>
    <lineage>
        <taxon>Eukaryota</taxon>
        <taxon>Metazoa</taxon>
        <taxon>Chordata</taxon>
        <taxon>Craniata</taxon>
        <taxon>Vertebrata</taxon>
        <taxon>Euteleostomi</taxon>
        <taxon>Archelosauria</taxon>
        <taxon>Archosauria</taxon>
        <taxon>Dinosauria</taxon>
        <taxon>Saurischia</taxon>
        <taxon>Theropoda</taxon>
        <taxon>Coelurosauria</taxon>
        <taxon>Aves</taxon>
        <taxon>Neognathae</taxon>
        <taxon>Neoaves</taxon>
        <taxon>Telluraves</taxon>
        <taxon>Australaves</taxon>
        <taxon>Passeriformes</taxon>
        <taxon>Thamnophilidae</taxon>
        <taxon>Willisornis</taxon>
    </lineage>
</organism>
<proteinExistence type="predicted"/>
<comment type="caution">
    <text evidence="1">The sequence shown here is derived from an EMBL/GenBank/DDBJ whole genome shotgun (WGS) entry which is preliminary data.</text>
</comment>
<accession>A0ABQ9CUL7</accession>
<reference evidence="1" key="1">
    <citation type="submission" date="2019-10" db="EMBL/GenBank/DDBJ databases">
        <authorList>
            <person name="Soares A.E.R."/>
            <person name="Aleixo A."/>
            <person name="Schneider P."/>
            <person name="Miyaki C.Y."/>
            <person name="Schneider M.P."/>
            <person name="Mello C."/>
            <person name="Vasconcelos A.T.R."/>
        </authorList>
    </citation>
    <scope>NUCLEOTIDE SEQUENCE</scope>
    <source>
        <tissue evidence="1">Muscle</tissue>
    </source>
</reference>
<dbReference type="EMBL" id="WHWB01034641">
    <property type="protein sequence ID" value="KAJ7406648.1"/>
    <property type="molecule type" value="Genomic_DNA"/>
</dbReference>
<keyword evidence="2" id="KW-1185">Reference proteome</keyword>
<protein>
    <submittedName>
        <fullName evidence="1">Uncharacterized protein</fullName>
    </submittedName>
</protein>
<dbReference type="Proteomes" id="UP001145742">
    <property type="component" value="Unassembled WGS sequence"/>
</dbReference>
<sequence>MIKIHLTPKMDGYKWLSHSMAGNKKSLESVRIYDEGLLRAVHLPKLLNIVEDMKENFKSLWTEFEDDTWNIMNDNKLLTRSDLDSISGL</sequence>
<gene>
    <name evidence="1" type="ORF">WISP_132384</name>
</gene>
<name>A0ABQ9CUL7_9PASS</name>